<proteinExistence type="predicted"/>
<feature type="compositionally biased region" description="Basic and acidic residues" evidence="1">
    <location>
        <begin position="43"/>
        <end position="52"/>
    </location>
</feature>
<accession>A0A4R0PIH4</accession>
<evidence type="ECO:0000313" key="2">
    <source>
        <dbReference type="EMBL" id="TCD15314.1"/>
    </source>
</evidence>
<keyword evidence="3" id="KW-1185">Reference proteome</keyword>
<dbReference type="EMBL" id="SJST01000002">
    <property type="protein sequence ID" value="TCD15314.1"/>
    <property type="molecule type" value="Genomic_DNA"/>
</dbReference>
<dbReference type="AlphaFoldDB" id="A0A4R0PIH4"/>
<gene>
    <name evidence="2" type="ORF">E0D97_07200</name>
</gene>
<comment type="caution">
    <text evidence="2">The sequence shown here is derived from an EMBL/GenBank/DDBJ whole genome shotgun (WGS) entry which is preliminary data.</text>
</comment>
<protein>
    <submittedName>
        <fullName evidence="2">Uncharacterized protein</fullName>
    </submittedName>
</protein>
<evidence type="ECO:0000256" key="1">
    <source>
        <dbReference type="SAM" id="MobiDB-lite"/>
    </source>
</evidence>
<dbReference type="Proteomes" id="UP000291301">
    <property type="component" value="Unassembled WGS sequence"/>
</dbReference>
<sequence length="89" mass="9504">MSFWQKNAKTAPFQRLMPKAAKKLSTFLRALCGQLPAPGHHHRDGDRKRGGERVAGALDEGIGADESGGGGGVGDNKKINARNMPKLHS</sequence>
<evidence type="ECO:0000313" key="3">
    <source>
        <dbReference type="Proteomes" id="UP000291301"/>
    </source>
</evidence>
<feature type="region of interest" description="Disordered" evidence="1">
    <location>
        <begin position="35"/>
        <end position="89"/>
    </location>
</feature>
<dbReference type="RefSeq" id="WP_131567297.1">
    <property type="nucleotide sequence ID" value="NZ_JAINFK010000004.1"/>
</dbReference>
<reference evidence="2 3" key="1">
    <citation type="journal article" date="2015" name="Antonie Van Leeuwenhoek">
        <title>Oricola cellulosilytica gen. nov., sp. nov., a cellulose-degrading bacterium of the family Phyllobacteriaceae isolated from surface seashore water, and emended descriptions of Mesorhizobium loti and Phyllobacterium myrsinacearum.</title>
        <authorList>
            <person name="Hameed A."/>
            <person name="Shahina M."/>
            <person name="Lai W.A."/>
            <person name="Lin S.Y."/>
            <person name="Young L.S."/>
            <person name="Liu Y.C."/>
            <person name="Hsu Y.H."/>
            <person name="Young C.C."/>
        </authorList>
    </citation>
    <scope>NUCLEOTIDE SEQUENCE [LARGE SCALE GENOMIC DNA]</scope>
    <source>
        <strain evidence="2 3">KCTC 52183</strain>
    </source>
</reference>
<organism evidence="2 3">
    <name type="scientific">Oricola cellulosilytica</name>
    <dbReference type="NCBI Taxonomy" id="1429082"/>
    <lineage>
        <taxon>Bacteria</taxon>
        <taxon>Pseudomonadati</taxon>
        <taxon>Pseudomonadota</taxon>
        <taxon>Alphaproteobacteria</taxon>
        <taxon>Hyphomicrobiales</taxon>
        <taxon>Ahrensiaceae</taxon>
        <taxon>Oricola</taxon>
    </lineage>
</organism>
<name>A0A4R0PIH4_9HYPH</name>